<dbReference type="CDD" id="cd24011">
    <property type="entry name" value="ASKHA_NBD_BK"/>
    <property type="match status" value="1"/>
</dbReference>
<dbReference type="GO" id="GO:0005524">
    <property type="term" value="F:ATP binding"/>
    <property type="evidence" value="ECO:0007669"/>
    <property type="project" value="UniProtKB-KW"/>
</dbReference>
<dbReference type="GO" id="GO:0005737">
    <property type="term" value="C:cytoplasm"/>
    <property type="evidence" value="ECO:0007669"/>
    <property type="project" value="UniProtKB-SubCell"/>
</dbReference>
<dbReference type="PANTHER" id="PTHR21060:SF3">
    <property type="entry name" value="BUTYRATE KINASE 2-RELATED"/>
    <property type="match status" value="1"/>
</dbReference>
<keyword evidence="5 9" id="KW-0547">Nucleotide-binding</keyword>
<evidence type="ECO:0000256" key="1">
    <source>
        <dbReference type="ARBA" id="ARBA00004496"/>
    </source>
</evidence>
<dbReference type="InterPro" id="IPR023865">
    <property type="entry name" value="Aliphatic_acid_kinase_CS"/>
</dbReference>
<name>A0A5D0WV42_9FIRM</name>
<dbReference type="InterPro" id="IPR011245">
    <property type="entry name" value="Butyrate_kin"/>
</dbReference>
<dbReference type="PROSITE" id="PS01076">
    <property type="entry name" value="ACETATE_KINASE_2"/>
    <property type="match status" value="1"/>
</dbReference>
<evidence type="ECO:0000256" key="6">
    <source>
        <dbReference type="ARBA" id="ARBA00022777"/>
    </source>
</evidence>
<evidence type="ECO:0000256" key="8">
    <source>
        <dbReference type="ARBA" id="ARBA00048596"/>
    </source>
</evidence>
<keyword evidence="4 9" id="KW-0808">Transferase</keyword>
<dbReference type="GO" id="GO:0047761">
    <property type="term" value="F:butyrate kinase activity"/>
    <property type="evidence" value="ECO:0007669"/>
    <property type="project" value="UniProtKB-UniRule"/>
</dbReference>
<evidence type="ECO:0000256" key="10">
    <source>
        <dbReference type="RuleBase" id="RU003835"/>
    </source>
</evidence>
<evidence type="ECO:0000256" key="5">
    <source>
        <dbReference type="ARBA" id="ARBA00022741"/>
    </source>
</evidence>
<sequence>MQELDMRKILVINFGSTSTKLSIFHDEIEYKETTIRHYSEELNKYSTVNSQKEFRKNAILEWLNELNEPIQKFDAIAARGGFLHPISSGTYLIEKEMVDDLLSGEYGQHVSNLAGVIAFEMGSEYRIPSYTTDPIVVDEFIPEARFTGNPKFQRKSIIHALNQKAVARFAADIINKPYAECNLVIVHMGGGITVGAHFNGEIIDSNNGVDGDGPFTPERSGSLPAGDLVRLCYSGKYNETQVLSMINGNGGVKAYLGEIDMRRVEARIENGDEEAALVYRAMVYQIAKEIGAYSTVSGEKVDAIVLTGGLAYSEVLTGQITKKVNFIAPVLVFPGEKESLALALGTIRVLNKKESEKIYKKKSDELKQQIAMLA</sequence>
<dbReference type="PANTHER" id="PTHR21060">
    <property type="entry name" value="ACETATE KINASE"/>
    <property type="match status" value="1"/>
</dbReference>
<evidence type="ECO:0000313" key="11">
    <source>
        <dbReference type="EMBL" id="TYC87953.1"/>
    </source>
</evidence>
<dbReference type="SUPFAM" id="SSF53067">
    <property type="entry name" value="Actin-like ATPase domain"/>
    <property type="match status" value="2"/>
</dbReference>
<dbReference type="InterPro" id="IPR043129">
    <property type="entry name" value="ATPase_NBD"/>
</dbReference>
<evidence type="ECO:0000256" key="2">
    <source>
        <dbReference type="ARBA" id="ARBA00008748"/>
    </source>
</evidence>
<accession>A0A5D0WV42</accession>
<dbReference type="PROSITE" id="PS01075">
    <property type="entry name" value="ACETATE_KINASE_1"/>
    <property type="match status" value="1"/>
</dbReference>
<dbReference type="EC" id="2.7.2.7" evidence="9"/>
<evidence type="ECO:0000256" key="9">
    <source>
        <dbReference type="HAMAP-Rule" id="MF_00542"/>
    </source>
</evidence>
<evidence type="ECO:0000313" key="12">
    <source>
        <dbReference type="Proteomes" id="UP000322619"/>
    </source>
</evidence>
<dbReference type="PRINTS" id="PR00471">
    <property type="entry name" value="ACETATEKNASE"/>
</dbReference>
<organism evidence="11 12">
    <name type="scientific">Acetobacterium wieringae</name>
    <dbReference type="NCBI Taxonomy" id="52694"/>
    <lineage>
        <taxon>Bacteria</taxon>
        <taxon>Bacillati</taxon>
        <taxon>Bacillota</taxon>
        <taxon>Clostridia</taxon>
        <taxon>Eubacteriales</taxon>
        <taxon>Eubacteriaceae</taxon>
        <taxon>Acetobacterium</taxon>
    </lineage>
</organism>
<proteinExistence type="inferred from homology"/>
<dbReference type="NCBIfam" id="TIGR02707">
    <property type="entry name" value="butyr_kinase"/>
    <property type="match status" value="1"/>
</dbReference>
<comment type="similarity">
    <text evidence="2 9 10">Belongs to the acetokinase family.</text>
</comment>
<dbReference type="NCBIfam" id="NF002834">
    <property type="entry name" value="PRK03011.1-5"/>
    <property type="match status" value="1"/>
</dbReference>
<dbReference type="AlphaFoldDB" id="A0A5D0WV42"/>
<dbReference type="HAMAP" id="MF_00542">
    <property type="entry name" value="Butyrate_kinase"/>
    <property type="match status" value="1"/>
</dbReference>
<gene>
    <name evidence="9 11" type="primary">buk</name>
    <name evidence="11" type="ORF">FXB42_03530</name>
</gene>
<comment type="caution">
    <text evidence="11">The sequence shown here is derived from an EMBL/GenBank/DDBJ whole genome shotgun (WGS) entry which is preliminary data.</text>
</comment>
<dbReference type="Proteomes" id="UP000322619">
    <property type="component" value="Unassembled WGS sequence"/>
</dbReference>
<protein>
    <recommendedName>
        <fullName evidence="9">Probable butyrate kinase</fullName>
        <shortName evidence="9">BK</shortName>
        <ecNumber evidence="9">2.7.2.7</ecNumber>
    </recommendedName>
    <alternativeName>
        <fullName evidence="9">Branched-chain carboxylic acid kinase</fullName>
    </alternativeName>
</protein>
<dbReference type="PIRSF" id="PIRSF036458">
    <property type="entry name" value="Butyrate_kin"/>
    <property type="match status" value="1"/>
</dbReference>
<dbReference type="Pfam" id="PF00871">
    <property type="entry name" value="Acetate_kinase"/>
    <property type="match status" value="1"/>
</dbReference>
<keyword evidence="3 9" id="KW-0963">Cytoplasm</keyword>
<evidence type="ECO:0000256" key="3">
    <source>
        <dbReference type="ARBA" id="ARBA00022490"/>
    </source>
</evidence>
<comment type="catalytic activity">
    <reaction evidence="8 9">
        <text>butanoate + ATP = butanoyl phosphate + ADP</text>
        <dbReference type="Rhea" id="RHEA:13585"/>
        <dbReference type="ChEBI" id="CHEBI:17968"/>
        <dbReference type="ChEBI" id="CHEBI:30616"/>
        <dbReference type="ChEBI" id="CHEBI:58079"/>
        <dbReference type="ChEBI" id="CHEBI:456216"/>
        <dbReference type="EC" id="2.7.2.7"/>
    </reaction>
</comment>
<dbReference type="Gene3D" id="3.30.420.40">
    <property type="match status" value="2"/>
</dbReference>
<comment type="subcellular location">
    <subcellularLocation>
        <location evidence="1 9">Cytoplasm</location>
    </subcellularLocation>
</comment>
<evidence type="ECO:0000256" key="7">
    <source>
        <dbReference type="ARBA" id="ARBA00022840"/>
    </source>
</evidence>
<reference evidence="11 12" key="1">
    <citation type="submission" date="2019-08" db="EMBL/GenBank/DDBJ databases">
        <title>Isolation and enrichment of carboxydotrophic bacteria from anaerobic sludge for the production of bio-based chemicals from syngas.</title>
        <authorList>
            <person name="Antares A.L."/>
            <person name="Moreira J."/>
            <person name="Diender M."/>
            <person name="Parshina S.N."/>
            <person name="Stams A.J.M."/>
            <person name="Alves M."/>
            <person name="Alves J.I."/>
            <person name="Sousa D.Z."/>
        </authorList>
    </citation>
    <scope>NUCLEOTIDE SEQUENCE [LARGE SCALE GENOMIC DNA]</scope>
    <source>
        <strain evidence="11 12">JM</strain>
    </source>
</reference>
<keyword evidence="6 9" id="KW-0418">Kinase</keyword>
<dbReference type="GO" id="GO:0008776">
    <property type="term" value="F:acetate kinase activity"/>
    <property type="evidence" value="ECO:0007669"/>
    <property type="project" value="TreeGrafter"/>
</dbReference>
<evidence type="ECO:0000256" key="4">
    <source>
        <dbReference type="ARBA" id="ARBA00022679"/>
    </source>
</evidence>
<keyword evidence="7 9" id="KW-0067">ATP-binding</keyword>
<dbReference type="GO" id="GO:0006083">
    <property type="term" value="P:acetate metabolic process"/>
    <property type="evidence" value="ECO:0007669"/>
    <property type="project" value="TreeGrafter"/>
</dbReference>
<dbReference type="InterPro" id="IPR000890">
    <property type="entry name" value="Aliphatic_acid_kin_short-chain"/>
</dbReference>
<dbReference type="EMBL" id="VSLA01000003">
    <property type="protein sequence ID" value="TYC87953.1"/>
    <property type="molecule type" value="Genomic_DNA"/>
</dbReference>